<dbReference type="Pfam" id="PF00069">
    <property type="entry name" value="Pkinase"/>
    <property type="match status" value="1"/>
</dbReference>
<evidence type="ECO:0000256" key="8">
    <source>
        <dbReference type="RuleBase" id="RU000675"/>
    </source>
</evidence>
<feature type="non-terminal residue" evidence="13">
    <location>
        <position position="1"/>
    </location>
</feature>
<dbReference type="Proteomes" id="UP001177023">
    <property type="component" value="Unassembled WGS sequence"/>
</dbReference>
<keyword evidence="3 8" id="KW-0378">Hydrolase</keyword>
<evidence type="ECO:0000256" key="5">
    <source>
        <dbReference type="ARBA" id="ARBA00023180"/>
    </source>
</evidence>
<dbReference type="SUPFAM" id="SSF56112">
    <property type="entry name" value="Protein kinase-like (PK-like)"/>
    <property type="match status" value="1"/>
</dbReference>
<dbReference type="PRINTS" id="PR00742">
    <property type="entry name" value="GLHYDRLASE35"/>
</dbReference>
<evidence type="ECO:0000256" key="1">
    <source>
        <dbReference type="ARBA" id="ARBA00009809"/>
    </source>
</evidence>
<comment type="catalytic activity">
    <reaction evidence="8">
        <text>Hydrolysis of terminal non-reducing beta-D-galactose residues in beta-D-galactosides.</text>
        <dbReference type="EC" id="3.2.1.23"/>
    </reaction>
</comment>
<dbReference type="InterPro" id="IPR048913">
    <property type="entry name" value="BetaGal_gal-bd"/>
</dbReference>
<dbReference type="PROSITE" id="PS50011">
    <property type="entry name" value="PROTEIN_KINASE_DOM"/>
    <property type="match status" value="1"/>
</dbReference>
<feature type="binding site" evidence="7">
    <location>
        <position position="629"/>
    </location>
    <ligand>
        <name>ATP</name>
        <dbReference type="ChEBI" id="CHEBI:30616"/>
    </ligand>
</feature>
<dbReference type="InterPro" id="IPR017441">
    <property type="entry name" value="Protein_kinase_ATP_BS"/>
</dbReference>
<dbReference type="PROSITE" id="PS01182">
    <property type="entry name" value="GLYCOSYL_HYDROL_F35"/>
    <property type="match status" value="1"/>
</dbReference>
<dbReference type="AlphaFoldDB" id="A0AA36G0A6"/>
<dbReference type="InterPro" id="IPR001944">
    <property type="entry name" value="Glycoside_Hdrlase_35"/>
</dbReference>
<keyword evidence="5" id="KW-0325">Glycoprotein</keyword>
<dbReference type="GO" id="GO:0005975">
    <property type="term" value="P:carbohydrate metabolic process"/>
    <property type="evidence" value="ECO:0007669"/>
    <property type="project" value="InterPro"/>
</dbReference>
<keyword evidence="14" id="KW-1185">Reference proteome</keyword>
<evidence type="ECO:0000256" key="11">
    <source>
        <dbReference type="SAM" id="SignalP"/>
    </source>
</evidence>
<dbReference type="InterPro" id="IPR008979">
    <property type="entry name" value="Galactose-bd-like_sf"/>
</dbReference>
<dbReference type="EMBL" id="CATQJA010002621">
    <property type="protein sequence ID" value="CAJ0573659.1"/>
    <property type="molecule type" value="Genomic_DNA"/>
</dbReference>
<dbReference type="PROSITE" id="PS00107">
    <property type="entry name" value="PROTEIN_KINASE_ATP"/>
    <property type="match status" value="1"/>
</dbReference>
<organism evidence="13 14">
    <name type="scientific">Mesorhabditis spiculigera</name>
    <dbReference type="NCBI Taxonomy" id="96644"/>
    <lineage>
        <taxon>Eukaryota</taxon>
        <taxon>Metazoa</taxon>
        <taxon>Ecdysozoa</taxon>
        <taxon>Nematoda</taxon>
        <taxon>Chromadorea</taxon>
        <taxon>Rhabditida</taxon>
        <taxon>Rhabditina</taxon>
        <taxon>Rhabditomorpha</taxon>
        <taxon>Rhabditoidea</taxon>
        <taxon>Rhabditidae</taxon>
        <taxon>Mesorhabditinae</taxon>
        <taxon>Mesorhabditis</taxon>
    </lineage>
</organism>
<dbReference type="PANTHER" id="PTHR23421">
    <property type="entry name" value="BETA-GALACTOSIDASE RELATED"/>
    <property type="match status" value="1"/>
</dbReference>
<evidence type="ECO:0000256" key="6">
    <source>
        <dbReference type="ARBA" id="ARBA00023295"/>
    </source>
</evidence>
<dbReference type="GO" id="GO:0005524">
    <property type="term" value="F:ATP binding"/>
    <property type="evidence" value="ECO:0007669"/>
    <property type="project" value="UniProtKB-UniRule"/>
</dbReference>
<comment type="caution">
    <text evidence="13">The sequence shown here is derived from an EMBL/GenBank/DDBJ whole genome shotgun (WGS) entry which is preliminary data.</text>
</comment>
<dbReference type="Gene3D" id="2.60.120.260">
    <property type="entry name" value="Galactose-binding domain-like"/>
    <property type="match status" value="2"/>
</dbReference>
<feature type="signal peptide" evidence="11">
    <location>
        <begin position="1"/>
        <end position="18"/>
    </location>
</feature>
<evidence type="ECO:0000259" key="12">
    <source>
        <dbReference type="PROSITE" id="PS50011"/>
    </source>
</evidence>
<accession>A0AA36G0A6</accession>
<name>A0AA36G0A6_9BILA</name>
<dbReference type="SUPFAM" id="SSF49785">
    <property type="entry name" value="Galactose-binding domain-like"/>
    <property type="match status" value="1"/>
</dbReference>
<dbReference type="GO" id="GO:0004565">
    <property type="term" value="F:beta-galactosidase activity"/>
    <property type="evidence" value="ECO:0007669"/>
    <property type="project" value="UniProtKB-EC"/>
</dbReference>
<evidence type="ECO:0000256" key="7">
    <source>
        <dbReference type="PROSITE-ProRule" id="PRU10141"/>
    </source>
</evidence>
<evidence type="ECO:0000256" key="2">
    <source>
        <dbReference type="ARBA" id="ARBA00022729"/>
    </source>
</evidence>
<evidence type="ECO:0000313" key="14">
    <source>
        <dbReference type="Proteomes" id="UP001177023"/>
    </source>
</evidence>
<dbReference type="SMART" id="SM00220">
    <property type="entry name" value="S_TKc"/>
    <property type="match status" value="1"/>
</dbReference>
<dbReference type="Gene3D" id="1.10.510.10">
    <property type="entry name" value="Transferase(Phosphotransferase) domain 1"/>
    <property type="match status" value="1"/>
</dbReference>
<dbReference type="SUPFAM" id="SSF51445">
    <property type="entry name" value="(Trans)glycosidases"/>
    <property type="match status" value="1"/>
</dbReference>
<dbReference type="EC" id="3.2.1.23" evidence="8"/>
<keyword evidence="7" id="KW-0067">ATP-binding</keyword>
<keyword evidence="6 8" id="KW-0326">Glycosidase</keyword>
<dbReference type="Pfam" id="PF21317">
    <property type="entry name" value="BetaGal_ABD_1"/>
    <property type="match status" value="1"/>
</dbReference>
<evidence type="ECO:0000256" key="3">
    <source>
        <dbReference type="ARBA" id="ARBA00022801"/>
    </source>
</evidence>
<dbReference type="Pfam" id="PF01301">
    <property type="entry name" value="Glyco_hydro_35"/>
    <property type="match status" value="1"/>
</dbReference>
<feature type="domain" description="Protein kinase" evidence="12">
    <location>
        <begin position="601"/>
        <end position="869"/>
    </location>
</feature>
<sequence>MTVIALLFFGLFVRPIEAVNLKANRATPTSFAIDYDNDRFVLDGQPFRYLSGSIHYFRVPRVYWEDRLRRMRAMGLNAIQTYVPWNFHEPQHGHYLFDHQRDLVEFIRIAERLGLYTLLRVGPYICAEWENGGLPYWLLKEKGIKMRTSDPKYTNSVEKWFGVLLPKVRPLMRANGGPVLMVQVENEYGSFSACDAEYTGWLRDLFRKQLGNDTVLYTTDGGSEGFLKCGPIPGVYTTVDFGPQSNEGIDAAFRAQRNHTPNHRGPLVNSEFYVGWFDSWNDTTKEVPSNELIVSSASHMYSVGANINFYLAHGGTNFGFWNGAEYGGPVTTSYNFSAPIGEDGDITPKYLAIRSWIKSLEDWHQKPQDVPKNNKKLAVGKIKVEHVGSILDLVEKGCQNTDKPLTFEEMDHSMGLLGYATKLTRCGKNLTLESYKDWAHVFMDGKHQDSLYRHFPSNHTVTLEKCHDHSEVNILMENEGRLTYETENDYKGILGPVLLDGTEKILEGVYTGVFSVNDVDVGDTFIDFTGWGKGFILINGHHLGRYWNVGPQRTLYVPSPFLRKGANRIFIVELLSDYYGAPLPMVAAVQKLQLGEKVAGWEVVKKLGEGGFGAVYKVKHPSGRESAMKIEACSATIRPMKMEVVVLQTAKRARATHFCELLDAGKWDTFNFLVMTLVGPSLHDLRKAKPKGRQMLSLGCAISVSIQCLKAIQQMHGFEYLHRDIKPPNFAVGLEDPKKIVMLDFGMARKFTEPGGQIREPRQVAAFRGTGRYAPLSAHLLMEQCRKDDLEMWLYLAIEMTTNGLPWKHLSEDEEILVMKNEARTDGKMAILFGGCPREYVVLMKYIDQLQYRDLPHYEQMVGMLRKAVEKNGCQEYPWDWQPESKHFAEIKLDQPPGKSAEPAAAVSPDKKTPSREK</sequence>
<reference evidence="13" key="1">
    <citation type="submission" date="2023-06" db="EMBL/GenBank/DDBJ databases">
        <authorList>
            <person name="Delattre M."/>
        </authorList>
    </citation>
    <scope>NUCLEOTIDE SEQUENCE</scope>
    <source>
        <strain evidence="13">AF72</strain>
    </source>
</reference>
<dbReference type="InterPro" id="IPR011009">
    <property type="entry name" value="Kinase-like_dom_sf"/>
</dbReference>
<evidence type="ECO:0000256" key="10">
    <source>
        <dbReference type="SAM" id="MobiDB-lite"/>
    </source>
</evidence>
<dbReference type="InterPro" id="IPR019801">
    <property type="entry name" value="Glyco_hydro_35_CS"/>
</dbReference>
<protein>
    <recommendedName>
        <fullName evidence="8">Beta-galactosidase</fullName>
        <ecNumber evidence="8">3.2.1.23</ecNumber>
    </recommendedName>
</protein>
<proteinExistence type="inferred from homology"/>
<dbReference type="InterPro" id="IPR000719">
    <property type="entry name" value="Prot_kinase_dom"/>
</dbReference>
<dbReference type="InterPro" id="IPR031330">
    <property type="entry name" value="Gly_Hdrlase_35_cat"/>
</dbReference>
<gene>
    <name evidence="13" type="ORF">MSPICULIGERA_LOCUS12012</name>
</gene>
<comment type="similarity">
    <text evidence="1 9">Belongs to the glycosyl hydrolase 35 family.</text>
</comment>
<evidence type="ECO:0000256" key="9">
    <source>
        <dbReference type="RuleBase" id="RU003679"/>
    </source>
</evidence>
<keyword evidence="4" id="KW-0675">Receptor</keyword>
<evidence type="ECO:0000313" key="13">
    <source>
        <dbReference type="EMBL" id="CAJ0573659.1"/>
    </source>
</evidence>
<dbReference type="InterPro" id="IPR048912">
    <property type="entry name" value="BetaGal1-like_ABD1"/>
</dbReference>
<feature type="compositionally biased region" description="Basic and acidic residues" evidence="10">
    <location>
        <begin position="909"/>
        <end position="918"/>
    </location>
</feature>
<dbReference type="FunFam" id="3.20.20.80:FF:000017">
    <property type="entry name" value="Beta-galactosidase"/>
    <property type="match status" value="1"/>
</dbReference>
<dbReference type="Gene3D" id="3.20.20.80">
    <property type="entry name" value="Glycosidases"/>
    <property type="match status" value="1"/>
</dbReference>
<keyword evidence="7" id="KW-0547">Nucleotide-binding</keyword>
<dbReference type="Pfam" id="PF21467">
    <property type="entry name" value="BetaGal_gal-bd"/>
    <property type="match status" value="1"/>
</dbReference>
<dbReference type="InterPro" id="IPR017853">
    <property type="entry name" value="GH"/>
</dbReference>
<feature type="region of interest" description="Disordered" evidence="10">
    <location>
        <begin position="891"/>
        <end position="918"/>
    </location>
</feature>
<dbReference type="GO" id="GO:0004672">
    <property type="term" value="F:protein kinase activity"/>
    <property type="evidence" value="ECO:0007669"/>
    <property type="project" value="InterPro"/>
</dbReference>
<evidence type="ECO:0000256" key="4">
    <source>
        <dbReference type="ARBA" id="ARBA00023170"/>
    </source>
</evidence>
<feature type="chain" id="PRO_5041264806" description="Beta-galactosidase" evidence="11">
    <location>
        <begin position="19"/>
        <end position="918"/>
    </location>
</feature>
<keyword evidence="2 11" id="KW-0732">Signal</keyword>